<dbReference type="Proteomes" id="UP000614221">
    <property type="component" value="Unassembled WGS sequence"/>
</dbReference>
<evidence type="ECO:0000313" key="2">
    <source>
        <dbReference type="Proteomes" id="UP000614221"/>
    </source>
</evidence>
<reference evidence="1" key="2">
    <citation type="submission" date="2020-09" db="EMBL/GenBank/DDBJ databases">
        <authorList>
            <person name="Sun Q."/>
            <person name="Ohkuma M."/>
        </authorList>
    </citation>
    <scope>NUCLEOTIDE SEQUENCE</scope>
    <source>
        <strain evidence="1">JCM 19018</strain>
    </source>
</reference>
<proteinExistence type="predicted"/>
<dbReference type="EMBL" id="BMPD01000015">
    <property type="protein sequence ID" value="GGK85403.1"/>
    <property type="molecule type" value="Genomic_DNA"/>
</dbReference>
<evidence type="ECO:0000313" key="1">
    <source>
        <dbReference type="EMBL" id="GGK85403.1"/>
    </source>
</evidence>
<comment type="caution">
    <text evidence="1">The sequence shown here is derived from an EMBL/GenBank/DDBJ whole genome shotgun (WGS) entry which is preliminary data.</text>
</comment>
<name>A0A830EQN6_9EURY</name>
<protein>
    <submittedName>
        <fullName evidence="1">Uncharacterized protein</fullName>
    </submittedName>
</protein>
<dbReference type="AlphaFoldDB" id="A0A830EQN6"/>
<gene>
    <name evidence="1" type="ORF">GCM10009067_41910</name>
</gene>
<reference evidence="1" key="1">
    <citation type="journal article" date="2014" name="Int. J. Syst. Evol. Microbiol.">
        <title>Complete genome sequence of Corynebacterium casei LMG S-19264T (=DSM 44701T), isolated from a smear-ripened cheese.</title>
        <authorList>
            <consortium name="US DOE Joint Genome Institute (JGI-PGF)"/>
            <person name="Walter F."/>
            <person name="Albersmeier A."/>
            <person name="Kalinowski J."/>
            <person name="Ruckert C."/>
        </authorList>
    </citation>
    <scope>NUCLEOTIDE SEQUENCE</scope>
    <source>
        <strain evidence="1">JCM 19018</strain>
    </source>
</reference>
<organism evidence="1 2">
    <name type="scientific">Haloarcula sebkhae</name>
    <dbReference type="NCBI Taxonomy" id="932660"/>
    <lineage>
        <taxon>Archaea</taxon>
        <taxon>Methanobacteriati</taxon>
        <taxon>Methanobacteriota</taxon>
        <taxon>Stenosarchaea group</taxon>
        <taxon>Halobacteria</taxon>
        <taxon>Halobacteriales</taxon>
        <taxon>Haloarculaceae</taxon>
        <taxon>Haloarcula</taxon>
    </lineage>
</organism>
<accession>A0A830EQN6</accession>
<sequence>MVGVDVVGERAIACRYSYPGSPASHPSHILLGSVYGSGLLGIPPDKYAELGYLDY</sequence>